<dbReference type="RefSeq" id="WP_106297592.1">
    <property type="nucleotide sequence ID" value="NZ_PVTI01000012.1"/>
</dbReference>
<evidence type="ECO:0000256" key="2">
    <source>
        <dbReference type="ARBA" id="ARBA00022448"/>
    </source>
</evidence>
<evidence type="ECO:0000313" key="5">
    <source>
        <dbReference type="Proteomes" id="UP000237822"/>
    </source>
</evidence>
<dbReference type="AlphaFoldDB" id="A0A2T0UJY9"/>
<comment type="caution">
    <text evidence="4">The sequence shown here is derived from an EMBL/GenBank/DDBJ whole genome shotgun (WGS) entry which is preliminary data.</text>
</comment>
<sequence>MSAGQRHTSHRSSTRSRSRIAATIGAAVVAGALLGACSQGPANDPDTVTVWNLDSQPDRIAAAEKIAARWTEQTGTKVEQVAVQENQVPSLLASAAVSGTLPDVIAGAPLALVRQLQGLELLDTAAPGRVVDALGTETFADNALELTRDGDTQLAVPSDAWVQVLVYRKDLVDAAGLEAPTTYDTIRRAAQELTTKNVFGITLATDPGDPFTQQTFEALALGNGCQLVGDDGQVTLDSQPCAAAYDLYGELATQRSPDGTQSVDSTRATYFAGQSAMLIWSTFVLDEMAGLRNDALPTCQQCQGDKTWLAKNSGIVSAFTGPDSSEPTGYGEIASWAVLTGSDRATGDYVQFMMSDGYADALAIAPEGKYPVRTGDESDPQKFTDLWPTLPAGVDEKKPLNEVYPAQTLQQIADATTRIQRWAIPQGQGQLLGPVVAELVVPKGLAALATGETPRATAASTQDAVVEIQRSLR</sequence>
<dbReference type="PANTHER" id="PTHR43649">
    <property type="entry name" value="ARABINOSE-BINDING PROTEIN-RELATED"/>
    <property type="match status" value="1"/>
</dbReference>
<dbReference type="InterPro" id="IPR050490">
    <property type="entry name" value="Bact_solute-bd_prot1"/>
</dbReference>
<dbReference type="Proteomes" id="UP000237822">
    <property type="component" value="Unassembled WGS sequence"/>
</dbReference>
<protein>
    <submittedName>
        <fullName evidence="4">Carbohydrate ABC transporter substrate-binding protein (CUT1 family)</fullName>
    </submittedName>
</protein>
<proteinExistence type="inferred from homology"/>
<dbReference type="Gene3D" id="3.40.190.10">
    <property type="entry name" value="Periplasmic binding protein-like II"/>
    <property type="match status" value="1"/>
</dbReference>
<dbReference type="InterPro" id="IPR006059">
    <property type="entry name" value="SBP"/>
</dbReference>
<gene>
    <name evidence="4" type="ORF">BCF74_11278</name>
</gene>
<dbReference type="OrthoDB" id="2507686at2"/>
<keyword evidence="3" id="KW-0732">Signal</keyword>
<evidence type="ECO:0000256" key="3">
    <source>
        <dbReference type="ARBA" id="ARBA00022729"/>
    </source>
</evidence>
<dbReference type="EMBL" id="PVTI01000012">
    <property type="protein sequence ID" value="PRY58261.1"/>
    <property type="molecule type" value="Genomic_DNA"/>
</dbReference>
<reference evidence="4 5" key="1">
    <citation type="submission" date="2018-03" db="EMBL/GenBank/DDBJ databases">
        <title>Genomic Encyclopedia of Archaeal and Bacterial Type Strains, Phase II (KMG-II): from individual species to whole genera.</title>
        <authorList>
            <person name="Goeker M."/>
        </authorList>
    </citation>
    <scope>NUCLEOTIDE SEQUENCE [LARGE SCALE GENOMIC DNA]</scope>
    <source>
        <strain evidence="4 5">ATCC BAA-1496</strain>
    </source>
</reference>
<name>A0A2T0UJY9_9MICO</name>
<evidence type="ECO:0000313" key="4">
    <source>
        <dbReference type="EMBL" id="PRY58261.1"/>
    </source>
</evidence>
<organism evidence="4 5">
    <name type="scientific">Knoellia remsis</name>
    <dbReference type="NCBI Taxonomy" id="407159"/>
    <lineage>
        <taxon>Bacteria</taxon>
        <taxon>Bacillati</taxon>
        <taxon>Actinomycetota</taxon>
        <taxon>Actinomycetes</taxon>
        <taxon>Micrococcales</taxon>
        <taxon>Intrasporangiaceae</taxon>
        <taxon>Knoellia</taxon>
    </lineage>
</organism>
<dbReference type="SUPFAM" id="SSF53850">
    <property type="entry name" value="Periplasmic binding protein-like II"/>
    <property type="match status" value="1"/>
</dbReference>
<comment type="similarity">
    <text evidence="1">Belongs to the bacterial solute-binding protein 1 family.</text>
</comment>
<keyword evidence="2" id="KW-0813">Transport</keyword>
<accession>A0A2T0UJY9</accession>
<keyword evidence="5" id="KW-1185">Reference proteome</keyword>
<dbReference type="PANTHER" id="PTHR43649:SF34">
    <property type="entry name" value="ABC TRANSPORTER PERIPLASMIC-BINDING PROTEIN YCJN-RELATED"/>
    <property type="match status" value="1"/>
</dbReference>
<dbReference type="Pfam" id="PF01547">
    <property type="entry name" value="SBP_bac_1"/>
    <property type="match status" value="1"/>
</dbReference>
<evidence type="ECO:0000256" key="1">
    <source>
        <dbReference type="ARBA" id="ARBA00008520"/>
    </source>
</evidence>